<dbReference type="PANTHER" id="PTHR24250:SF30">
    <property type="entry name" value="SERINE PROTEASE 38"/>
    <property type="match status" value="1"/>
</dbReference>
<accession>A0AAV5UQE7</accession>
<dbReference type="AlphaFoldDB" id="A0AAV5UQE7"/>
<evidence type="ECO:0000313" key="3">
    <source>
        <dbReference type="EMBL" id="GMT09341.1"/>
    </source>
</evidence>
<dbReference type="InterPro" id="IPR043504">
    <property type="entry name" value="Peptidase_S1_PA_chymotrypsin"/>
</dbReference>
<evidence type="ECO:0000259" key="2">
    <source>
        <dbReference type="Pfam" id="PF00089"/>
    </source>
</evidence>
<evidence type="ECO:0000256" key="1">
    <source>
        <dbReference type="ARBA" id="ARBA00023157"/>
    </source>
</evidence>
<keyword evidence="4" id="KW-1185">Reference proteome</keyword>
<name>A0AAV5UQE7_9BILA</name>
<dbReference type="SUPFAM" id="SSF50494">
    <property type="entry name" value="Trypsin-like serine proteases"/>
    <property type="match status" value="1"/>
</dbReference>
<organism evidence="3 4">
    <name type="scientific">Pristionchus fissidentatus</name>
    <dbReference type="NCBI Taxonomy" id="1538716"/>
    <lineage>
        <taxon>Eukaryota</taxon>
        <taxon>Metazoa</taxon>
        <taxon>Ecdysozoa</taxon>
        <taxon>Nematoda</taxon>
        <taxon>Chromadorea</taxon>
        <taxon>Rhabditida</taxon>
        <taxon>Rhabditina</taxon>
        <taxon>Diplogasteromorpha</taxon>
        <taxon>Diplogasteroidea</taxon>
        <taxon>Neodiplogasteridae</taxon>
        <taxon>Pristionchus</taxon>
    </lineage>
</organism>
<dbReference type="Pfam" id="PF00089">
    <property type="entry name" value="Trypsin"/>
    <property type="match status" value="1"/>
</dbReference>
<protein>
    <recommendedName>
        <fullName evidence="2">Peptidase S1 domain-containing protein</fullName>
    </recommendedName>
</protein>
<dbReference type="Proteomes" id="UP001432322">
    <property type="component" value="Unassembled WGS sequence"/>
</dbReference>
<gene>
    <name evidence="3" type="ORF">PFISCL1PPCAC_638</name>
</gene>
<dbReference type="PANTHER" id="PTHR24250">
    <property type="entry name" value="CHYMOTRYPSIN-RELATED"/>
    <property type="match status" value="1"/>
</dbReference>
<dbReference type="InterPro" id="IPR001254">
    <property type="entry name" value="Trypsin_dom"/>
</dbReference>
<proteinExistence type="predicted"/>
<reference evidence="3" key="1">
    <citation type="submission" date="2023-10" db="EMBL/GenBank/DDBJ databases">
        <title>Genome assembly of Pristionchus species.</title>
        <authorList>
            <person name="Yoshida K."/>
            <person name="Sommer R.J."/>
        </authorList>
    </citation>
    <scope>NUCLEOTIDE SEQUENCE</scope>
    <source>
        <strain evidence="3">RS5133</strain>
    </source>
</reference>
<dbReference type="InterPro" id="IPR009003">
    <property type="entry name" value="Peptidase_S1_PA"/>
</dbReference>
<dbReference type="EMBL" id="BTSY01000001">
    <property type="protein sequence ID" value="GMT09341.1"/>
    <property type="molecule type" value="Genomic_DNA"/>
</dbReference>
<feature type="non-terminal residue" evidence="3">
    <location>
        <position position="119"/>
    </location>
</feature>
<keyword evidence="1" id="KW-1015">Disulfide bond</keyword>
<feature type="domain" description="Peptidase S1" evidence="2">
    <location>
        <begin position="3"/>
        <end position="111"/>
    </location>
</feature>
<comment type="caution">
    <text evidence="3">The sequence shown here is derived from an EMBL/GenBank/DDBJ whole genome shotgun (WGS) entry which is preliminary data.</text>
</comment>
<evidence type="ECO:0000313" key="4">
    <source>
        <dbReference type="Proteomes" id="UP001432322"/>
    </source>
</evidence>
<dbReference type="Gene3D" id="2.40.10.10">
    <property type="entry name" value="Trypsin-like serine proteases"/>
    <property type="match status" value="1"/>
</dbReference>
<sequence>MIEPGQSQWYTGWGYTSVAESQKPAGNMQQAFLPINNPTVCRKSFFGQISNFKMLKYTPIYFLFTQDFGGPLVQQKTIDSPWFQYGISSFHSENCEDAGLFTRVTSYCFWISVMTGIKC</sequence>
<dbReference type="GO" id="GO:0004252">
    <property type="term" value="F:serine-type endopeptidase activity"/>
    <property type="evidence" value="ECO:0007669"/>
    <property type="project" value="InterPro"/>
</dbReference>
<dbReference type="GO" id="GO:0006508">
    <property type="term" value="P:proteolysis"/>
    <property type="evidence" value="ECO:0007669"/>
    <property type="project" value="InterPro"/>
</dbReference>